<evidence type="ECO:0000259" key="1">
    <source>
        <dbReference type="Pfam" id="PF04773"/>
    </source>
</evidence>
<dbReference type="InterPro" id="IPR006860">
    <property type="entry name" value="FecR"/>
</dbReference>
<protein>
    <submittedName>
        <fullName evidence="3">DUF4880 domain-containing protein</fullName>
    </submittedName>
</protein>
<dbReference type="OrthoDB" id="1099576at2"/>
<organism evidence="3 4">
    <name type="scientific">Pseudomonas putida</name>
    <name type="common">Arthrobacter siderocapsulatus</name>
    <dbReference type="NCBI Taxonomy" id="303"/>
    <lineage>
        <taxon>Bacteria</taxon>
        <taxon>Pseudomonadati</taxon>
        <taxon>Pseudomonadota</taxon>
        <taxon>Gammaproteobacteria</taxon>
        <taxon>Pseudomonadales</taxon>
        <taxon>Pseudomonadaceae</taxon>
        <taxon>Pseudomonas</taxon>
    </lineage>
</organism>
<dbReference type="Pfam" id="PF04773">
    <property type="entry name" value="FecR"/>
    <property type="match status" value="1"/>
</dbReference>
<evidence type="ECO:0000313" key="3">
    <source>
        <dbReference type="EMBL" id="QCI12913.1"/>
    </source>
</evidence>
<dbReference type="InterPro" id="IPR032623">
    <property type="entry name" value="FecR_N"/>
</dbReference>
<dbReference type="Proteomes" id="UP000298551">
    <property type="component" value="Chromosome"/>
</dbReference>
<dbReference type="AlphaFoldDB" id="A0A4D6XAQ2"/>
<reference evidence="4" key="1">
    <citation type="submission" date="2019-04" db="EMBL/GenBank/DDBJ databases">
        <title>Genome sequence of Pseudomonas putida 1290, an auxin catabolizing strain.</title>
        <authorList>
            <person name="Laird T.S."/>
            <person name="Leveau J.H.J."/>
        </authorList>
    </citation>
    <scope>NUCLEOTIDE SEQUENCE [LARGE SCALE GENOMIC DNA]</scope>
    <source>
        <strain evidence="4">1290</strain>
    </source>
</reference>
<feature type="domain" description="FecR protein" evidence="1">
    <location>
        <begin position="110"/>
        <end position="197"/>
    </location>
</feature>
<name>A0A4D6XAQ2_PSEPU</name>
<dbReference type="Pfam" id="PF16220">
    <property type="entry name" value="DUF4880"/>
    <property type="match status" value="1"/>
</dbReference>
<dbReference type="InterPro" id="IPR012373">
    <property type="entry name" value="Ferrdict_sens_TM"/>
</dbReference>
<proteinExistence type="predicted"/>
<dbReference type="RefSeq" id="WP_136915066.1">
    <property type="nucleotide sequence ID" value="NZ_CP039371.1"/>
</dbReference>
<gene>
    <name evidence="3" type="ORF">E6B08_16710</name>
</gene>
<dbReference type="Gene3D" id="2.60.120.1440">
    <property type="match status" value="1"/>
</dbReference>
<accession>A0A4D6XAQ2</accession>
<dbReference type="EMBL" id="CP039371">
    <property type="protein sequence ID" value="QCI12913.1"/>
    <property type="molecule type" value="Genomic_DNA"/>
</dbReference>
<sequence length="314" mass="34375">MSIANGNTREVVRAAARWLALVESGKAGDSELQRLAQWRASDATHEQAWQKAMQLRQRFSQLPSELALATLDRPQASRRALLKQALAVAAVLPTGWMLARQLPLETWTADVRTGVGERRQLALADGTLLALNTDSAVDIDLAARRLKLLRGEVAVSLPGSLGLAIEVPFGQVAVAFGDVCLRLFDEACRVSVVKGSASLQPLRGGALVLSAGQQARLYAEGAGAVRGLDEWTLGWREGALRLDDRPLGDLLRELRRYRPGVLRWSSALEALRVTGTFRLDDTDRVLTLLAASLPLEVNTRTRYWVTLVPREHHA</sequence>
<evidence type="ECO:0000313" key="4">
    <source>
        <dbReference type="Proteomes" id="UP000298551"/>
    </source>
</evidence>
<feature type="domain" description="FecR N-terminal" evidence="2">
    <location>
        <begin position="13"/>
        <end position="55"/>
    </location>
</feature>
<dbReference type="PANTHER" id="PTHR30273">
    <property type="entry name" value="PERIPLASMIC SIGNAL SENSOR AND SIGMA FACTOR ACTIVATOR FECR-RELATED"/>
    <property type="match status" value="1"/>
</dbReference>
<evidence type="ECO:0000259" key="2">
    <source>
        <dbReference type="Pfam" id="PF16220"/>
    </source>
</evidence>
<dbReference type="PIRSF" id="PIRSF018266">
    <property type="entry name" value="FecR"/>
    <property type="match status" value="1"/>
</dbReference>
<dbReference type="GO" id="GO:0016989">
    <property type="term" value="F:sigma factor antagonist activity"/>
    <property type="evidence" value="ECO:0007669"/>
    <property type="project" value="TreeGrafter"/>
</dbReference>
<dbReference type="PANTHER" id="PTHR30273:SF2">
    <property type="entry name" value="PROTEIN FECR"/>
    <property type="match status" value="1"/>
</dbReference>